<evidence type="ECO:0000313" key="1">
    <source>
        <dbReference type="EMBL" id="AJM87309.1"/>
    </source>
</evidence>
<sequence>MTLKLSKKSISSTVLMGLATITLSLGIYAPNAKATQNEPVAHLKEVEKINHKLDQLTDKANAELKKGSDNVVVQEPLNVQGDKLELSMKVEDISTKAVQQKKFKAKVTNTTWGFGFAHEVSGKFTYEKGKLKSSSYDAYLTGVWYSKSHKTTQHKLDPSVWEIRSRGTFKALKYTPVEYSSRVDVGLYGSGDYRVLKAKIN</sequence>
<dbReference type="PATRIC" id="fig|1408.96.peg.2336"/>
<dbReference type="EMBL" id="KM348008">
    <property type="protein sequence ID" value="AJM87309.1"/>
    <property type="molecule type" value="Genomic_DNA"/>
</dbReference>
<dbReference type="OrthoDB" id="2865081at2"/>
<geneLocation type="plasmid" evidence="1">
    <name>pBp15.1S</name>
</geneLocation>
<protein>
    <submittedName>
        <fullName evidence="1">Uncharacterized protein</fullName>
    </submittedName>
</protein>
<reference evidence="1" key="1">
    <citation type="submission" date="2014-08" db="EMBL/GenBank/DDBJ databases">
        <title>Identification, full sequence and comparative analysis of pBp15.S, a plasmid from the newly described enthomopathogenic Bacillus pumilus 15.1.</title>
        <authorList>
            <person name="Garcia-Ramon D.C."/>
            <person name="del Val C."/>
            <person name="Vilchez S."/>
        </authorList>
    </citation>
    <scope>NUCLEOTIDE SEQUENCE</scope>
    <source>
        <strain evidence="1">15.1</strain>
        <plasmid evidence="1">pBp15.1S</plasmid>
    </source>
</reference>
<dbReference type="RefSeq" id="WP_047203780.1">
    <property type="nucleotide sequence ID" value="NZ_KM348008.1"/>
</dbReference>
<keyword evidence="1" id="KW-0614">Plasmid</keyword>
<accession>A0A0C5BH78</accession>
<proteinExistence type="predicted"/>
<name>A0A0C5BH78_BACPU</name>
<dbReference type="AlphaFoldDB" id="A0A0C5BH78"/>
<organism evidence="1">
    <name type="scientific">Bacillus pumilus</name>
    <name type="common">Bacillus mesentericus</name>
    <dbReference type="NCBI Taxonomy" id="1408"/>
    <lineage>
        <taxon>Bacteria</taxon>
        <taxon>Bacillati</taxon>
        <taxon>Bacillota</taxon>
        <taxon>Bacilli</taxon>
        <taxon>Bacillales</taxon>
        <taxon>Bacillaceae</taxon>
        <taxon>Bacillus</taxon>
    </lineage>
</organism>